<accession>A0ABS7JFQ8</accession>
<name>A0ABS7JFQ8_9SPHN</name>
<gene>
    <name evidence="1" type="ORF">K3177_10060</name>
</gene>
<proteinExistence type="predicted"/>
<organism evidence="1 2">
    <name type="scientific">Qipengyuania pacifica</name>
    <dbReference type="NCBI Taxonomy" id="2860199"/>
    <lineage>
        <taxon>Bacteria</taxon>
        <taxon>Pseudomonadati</taxon>
        <taxon>Pseudomonadota</taxon>
        <taxon>Alphaproteobacteria</taxon>
        <taxon>Sphingomonadales</taxon>
        <taxon>Erythrobacteraceae</taxon>
        <taxon>Qipengyuania</taxon>
    </lineage>
</organism>
<dbReference type="EMBL" id="JAIGNQ010000003">
    <property type="protein sequence ID" value="MBX7488857.1"/>
    <property type="molecule type" value="Genomic_DNA"/>
</dbReference>
<reference evidence="1 2" key="1">
    <citation type="submission" date="2021-08" db="EMBL/GenBank/DDBJ databases">
        <title>Comparative Genomics Analysis of the Genus Qipengyuania Reveals Extensive Genetic Diversity and Metabolic Versatility, Including the Description of Fifteen Novel Species.</title>
        <authorList>
            <person name="Liu Y."/>
        </authorList>
    </citation>
    <scope>NUCLEOTIDE SEQUENCE [LARGE SCALE GENOMIC DNA]</scope>
    <source>
        <strain evidence="1 2">GH25</strain>
    </source>
</reference>
<sequence length="79" mass="8202">MFALFLVILLAAAALAAVGVLADSGLRWWSAFGRLRRDLKNGNVPALPSLRPGISLGGHNAFDRSVVGRAAKGTINCAA</sequence>
<comment type="caution">
    <text evidence="1">The sequence shown here is derived from an EMBL/GenBank/DDBJ whole genome shotgun (WGS) entry which is preliminary data.</text>
</comment>
<keyword evidence="2" id="KW-1185">Reference proteome</keyword>
<dbReference type="RefSeq" id="WP_221598169.1">
    <property type="nucleotide sequence ID" value="NZ_JAIGNQ010000003.1"/>
</dbReference>
<dbReference type="Proteomes" id="UP000776651">
    <property type="component" value="Unassembled WGS sequence"/>
</dbReference>
<evidence type="ECO:0000313" key="1">
    <source>
        <dbReference type="EMBL" id="MBX7488857.1"/>
    </source>
</evidence>
<evidence type="ECO:0000313" key="2">
    <source>
        <dbReference type="Proteomes" id="UP000776651"/>
    </source>
</evidence>
<protein>
    <submittedName>
        <fullName evidence="1">Uncharacterized protein</fullName>
    </submittedName>
</protein>